<dbReference type="Proteomes" id="UP000071778">
    <property type="component" value="Chromosome"/>
</dbReference>
<organism evidence="1 2">
    <name type="scientific">Collimonas arenae</name>
    <dbReference type="NCBI Taxonomy" id="279058"/>
    <lineage>
        <taxon>Bacteria</taxon>
        <taxon>Pseudomonadati</taxon>
        <taxon>Pseudomonadota</taxon>
        <taxon>Betaproteobacteria</taxon>
        <taxon>Burkholderiales</taxon>
        <taxon>Oxalobacteraceae</taxon>
        <taxon>Collimonas</taxon>
    </lineage>
</organism>
<reference evidence="1 2" key="1">
    <citation type="submission" date="2015-11" db="EMBL/GenBank/DDBJ databases">
        <title>Exploring the genomic traits of fungus-feeding bacterial genus Collimonas.</title>
        <authorList>
            <person name="Song C."/>
            <person name="Schmidt R."/>
            <person name="de Jager V."/>
            <person name="Krzyzanowska D."/>
            <person name="Jongedijk E."/>
            <person name="Cankar K."/>
            <person name="Beekwilder J."/>
            <person name="van Veen A."/>
            <person name="de Boer W."/>
            <person name="van Veen J.A."/>
            <person name="Garbeva P."/>
        </authorList>
    </citation>
    <scope>NUCLEOTIDE SEQUENCE [LARGE SCALE GENOMIC DNA]</scope>
    <source>
        <strain evidence="1 2">Ter282</strain>
    </source>
</reference>
<name>A0A127PKD1_9BURK</name>
<dbReference type="PATRIC" id="fig|279058.17.peg.253"/>
<gene>
    <name evidence="1" type="ORF">CAter282_0233</name>
</gene>
<protein>
    <submittedName>
        <fullName evidence="1">Uncharacterized protein</fullName>
    </submittedName>
</protein>
<dbReference type="AlphaFoldDB" id="A0A127PKD1"/>
<evidence type="ECO:0000313" key="1">
    <source>
        <dbReference type="EMBL" id="AMP08055.1"/>
    </source>
</evidence>
<dbReference type="EMBL" id="CP013235">
    <property type="protein sequence ID" value="AMP08055.1"/>
    <property type="molecule type" value="Genomic_DNA"/>
</dbReference>
<sequence length="46" mass="4909">MLVLLDKTMLAPVTAARSRVQDVKSSESALSFGADTSLSKISIIKE</sequence>
<proteinExistence type="predicted"/>
<keyword evidence="2" id="KW-1185">Reference proteome</keyword>
<evidence type="ECO:0000313" key="2">
    <source>
        <dbReference type="Proteomes" id="UP000071778"/>
    </source>
</evidence>
<accession>A0A127PKD1</accession>